<dbReference type="Pfam" id="PF01593">
    <property type="entry name" value="Amino_oxidase"/>
    <property type="match status" value="1"/>
</dbReference>
<dbReference type="AlphaFoldDB" id="A0AB39W240"/>
<comment type="pathway">
    <text evidence="1 5">Carotenoid biosynthesis.</text>
</comment>
<dbReference type="GO" id="GO:0016491">
    <property type="term" value="F:oxidoreductase activity"/>
    <property type="evidence" value="ECO:0007669"/>
    <property type="project" value="UniProtKB-KW"/>
</dbReference>
<dbReference type="Gene3D" id="3.50.50.60">
    <property type="entry name" value="FAD/NAD(P)-binding domain"/>
    <property type="match status" value="2"/>
</dbReference>
<reference evidence="7" key="1">
    <citation type="submission" date="2024-07" db="EMBL/GenBank/DDBJ databases">
        <authorList>
            <person name="Biller S.J."/>
        </authorList>
    </citation>
    <scope>NUCLEOTIDE SEQUENCE</scope>
    <source>
        <strain evidence="7">WC2409</strain>
    </source>
</reference>
<dbReference type="InterPro" id="IPR002937">
    <property type="entry name" value="Amino_oxidase"/>
</dbReference>
<organism evidence="7">
    <name type="scientific">Flavobacterium sp. WC2409</name>
    <dbReference type="NCBI Taxonomy" id="3234139"/>
    <lineage>
        <taxon>Bacteria</taxon>
        <taxon>Pseudomonadati</taxon>
        <taxon>Bacteroidota</taxon>
        <taxon>Flavobacteriia</taxon>
        <taxon>Flavobacteriales</taxon>
        <taxon>Flavobacteriaceae</taxon>
        <taxon>Flavobacterium</taxon>
    </lineage>
</organism>
<dbReference type="GO" id="GO:0016117">
    <property type="term" value="P:carotenoid biosynthetic process"/>
    <property type="evidence" value="ECO:0007669"/>
    <property type="project" value="UniProtKB-KW"/>
</dbReference>
<name>A0AB39W240_9FLAO</name>
<protein>
    <submittedName>
        <fullName evidence="7">Phytoene desaturase family protein</fullName>
    </submittedName>
</protein>
<comment type="similarity">
    <text evidence="2 5">Belongs to the carotenoid/retinoid oxidoreductase family.</text>
</comment>
<dbReference type="InterPro" id="IPR036188">
    <property type="entry name" value="FAD/NAD-bd_sf"/>
</dbReference>
<dbReference type="PROSITE" id="PS51257">
    <property type="entry name" value="PROKAR_LIPOPROTEIN"/>
    <property type="match status" value="1"/>
</dbReference>
<dbReference type="InterPro" id="IPR014105">
    <property type="entry name" value="Carotenoid/retinoid_OxRdtase"/>
</dbReference>
<dbReference type="EMBL" id="CP165625">
    <property type="protein sequence ID" value="XDU95920.1"/>
    <property type="molecule type" value="Genomic_DNA"/>
</dbReference>
<dbReference type="PANTHER" id="PTHR43734:SF1">
    <property type="entry name" value="PHYTOENE DESATURASE"/>
    <property type="match status" value="1"/>
</dbReference>
<keyword evidence="3 5" id="KW-0125">Carotenoid biosynthesis</keyword>
<feature type="domain" description="Amine oxidase" evidence="6">
    <location>
        <begin position="15"/>
        <end position="481"/>
    </location>
</feature>
<evidence type="ECO:0000313" key="7">
    <source>
        <dbReference type="EMBL" id="XDU95920.1"/>
    </source>
</evidence>
<accession>A0AB39W240</accession>
<dbReference type="SUPFAM" id="SSF51905">
    <property type="entry name" value="FAD/NAD(P)-binding domain"/>
    <property type="match status" value="1"/>
</dbReference>
<proteinExistence type="inferred from homology"/>
<evidence type="ECO:0000256" key="3">
    <source>
        <dbReference type="ARBA" id="ARBA00022746"/>
    </source>
</evidence>
<evidence type="ECO:0000256" key="4">
    <source>
        <dbReference type="ARBA" id="ARBA00023002"/>
    </source>
</evidence>
<dbReference type="RefSeq" id="WP_369753308.1">
    <property type="nucleotide sequence ID" value="NZ_CP165625.1"/>
</dbReference>
<sequence length="495" mass="56319">MKKKITIIGSGFAALSASCYLAKMGHQVAVFEKNASIGGRARQLKKEGFTFDMGPSWYWMPDVFDRFFADFGKKTSDYYELIKLSPAYRVYYGVDDFIAIADNLIEIETTFEKIEKGSGQILDDFMMEAQSNYNIAIKDLVYRPGVSPLELVTVETAMKVGAFFSNISKDIRKKFKNEKLIQILEFPVLFLGAKPSDTPSFYSFMNFADFGLGTWHPKTGMFDVVKAMESLALELGVTFHTNANIEKIIVEDKTAKAIVVNGKRIDSDIVLSGADYHHTETLLDKEHRAYSAKYWKSRVFAPSSLLFYVGFNKKIKNISHHALFFDVDFKQHAADIYDKPQWPKEPLFYANFPSLTDKTAAPEGMETGFFLIPLAPGIEDTEELREEYFDKIMDRFERVTQQSIKKNIIFKESFCKNDFVSEYNSYKGNAYGMANTLLQTAFLRPKLKSKKVNNLYFTGQLTVPGPGVPPALISGKLVSELIEKQIKEYYYEAII</sequence>
<evidence type="ECO:0000256" key="1">
    <source>
        <dbReference type="ARBA" id="ARBA00004829"/>
    </source>
</evidence>
<dbReference type="NCBIfam" id="TIGR02734">
    <property type="entry name" value="crtI_fam"/>
    <property type="match status" value="1"/>
</dbReference>
<evidence type="ECO:0000259" key="6">
    <source>
        <dbReference type="Pfam" id="PF01593"/>
    </source>
</evidence>
<keyword evidence="4 5" id="KW-0560">Oxidoreductase</keyword>
<evidence type="ECO:0000256" key="5">
    <source>
        <dbReference type="RuleBase" id="RU362075"/>
    </source>
</evidence>
<gene>
    <name evidence="7" type="ORF">AB3G34_02080</name>
</gene>
<evidence type="ECO:0000256" key="2">
    <source>
        <dbReference type="ARBA" id="ARBA00006046"/>
    </source>
</evidence>
<dbReference type="PANTHER" id="PTHR43734">
    <property type="entry name" value="PHYTOENE DESATURASE"/>
    <property type="match status" value="1"/>
</dbReference>